<evidence type="ECO:0000256" key="1">
    <source>
        <dbReference type="SAM" id="MobiDB-lite"/>
    </source>
</evidence>
<sequence>MDDKKLVSGESSITGRQRVGPDHRPVDDQRQPGQTEQPREPAGAAAHATKDRVLDPYNPHEPGEDSPQGSPARPKAPPVHQADEAGNLLDTSKTD</sequence>
<dbReference type="Proteomes" id="UP000017819">
    <property type="component" value="Unassembled WGS sequence"/>
</dbReference>
<feature type="compositionally biased region" description="Basic and acidic residues" evidence="1">
    <location>
        <begin position="19"/>
        <end position="30"/>
    </location>
</feature>
<accession>V4R4S2</accession>
<feature type="region of interest" description="Disordered" evidence="1">
    <location>
        <begin position="1"/>
        <end position="95"/>
    </location>
</feature>
<gene>
    <name evidence="2" type="ORF">N177_0711</name>
</gene>
<proteinExistence type="predicted"/>
<organism evidence="2 3">
    <name type="scientific">Lutibaculum baratangense AMV1</name>
    <dbReference type="NCBI Taxonomy" id="631454"/>
    <lineage>
        <taxon>Bacteria</taxon>
        <taxon>Pseudomonadati</taxon>
        <taxon>Pseudomonadota</taxon>
        <taxon>Alphaproteobacteria</taxon>
        <taxon>Hyphomicrobiales</taxon>
        <taxon>Tepidamorphaceae</taxon>
        <taxon>Lutibaculum</taxon>
    </lineage>
</organism>
<keyword evidence="3" id="KW-1185">Reference proteome</keyword>
<reference evidence="2 3" key="1">
    <citation type="journal article" date="2014" name="Genome Announc.">
        <title>Draft Genome Sequence of Lutibaculum baratangense Strain AMV1T, Isolated from a Mud Volcano in Andamans, India.</title>
        <authorList>
            <person name="Singh A."/>
            <person name="Sreenivas A."/>
            <person name="Sathyanarayana Reddy G."/>
            <person name="Pinnaka A.K."/>
            <person name="Shivaji S."/>
        </authorList>
    </citation>
    <scope>NUCLEOTIDE SEQUENCE [LARGE SCALE GENOMIC DNA]</scope>
    <source>
        <strain evidence="2 3">AMV1</strain>
    </source>
</reference>
<dbReference type="RefSeq" id="WP_023430860.1">
    <property type="nucleotide sequence ID" value="NZ_AWXZ01000013.1"/>
</dbReference>
<comment type="caution">
    <text evidence="2">The sequence shown here is derived from an EMBL/GenBank/DDBJ whole genome shotgun (WGS) entry which is preliminary data.</text>
</comment>
<evidence type="ECO:0000313" key="3">
    <source>
        <dbReference type="Proteomes" id="UP000017819"/>
    </source>
</evidence>
<protein>
    <submittedName>
        <fullName evidence="2">Uncharacterized protein</fullName>
    </submittedName>
</protein>
<dbReference type="EMBL" id="AWXZ01000013">
    <property type="protein sequence ID" value="ESR26927.1"/>
    <property type="molecule type" value="Genomic_DNA"/>
</dbReference>
<name>V4R4S2_9HYPH</name>
<dbReference type="STRING" id="631454.N177_0711"/>
<dbReference type="AlphaFoldDB" id="V4R4S2"/>
<evidence type="ECO:0000313" key="2">
    <source>
        <dbReference type="EMBL" id="ESR26927.1"/>
    </source>
</evidence>